<proteinExistence type="predicted"/>
<name>A0ACC1SBC1_9HYPO</name>
<comment type="caution">
    <text evidence="1">The sequence shown here is derived from an EMBL/GenBank/DDBJ whole genome shotgun (WGS) entry which is preliminary data.</text>
</comment>
<protein>
    <submittedName>
        <fullName evidence="1">Uncharacterized protein</fullName>
    </submittedName>
</protein>
<sequence length="683" mass="76431">MAKQLPRAGGHVQVTLLDGGGFTTADDTKIHAGGHDQPYFLYDWCFYLYHKATDRRILWDLGISNDRNLYTPFILNYHWPSCNPVGPRRSLVDQLDDLGVKPDEIDTVVFSHAHWDHCRPVKSEFPNAKVLFGPGTGAHCSPGHIRDGQVQPMVQWDSRFFGDGDVCTDQYQELEGSWNSWGPFDQALDYFGDGSFQIVQAPGHMKGNLAACARLESGEQVVLASDCCHSRDIFLGTKQIATVPMPDGSNFCLHENLDAAVDTIEALREAAKKYGMHIAMAHDAEFIKEGNDSTLMSLLHPLPYLTFQLYFYLSLKTVSPTFVMTLLGYAGLVVLLGAYLLIRSRGQGKLPPGPAGIPLLGNAHQLGSDPHRQLQRWASQFGDLFTVRLGWENWVFINNPESVREVFDKQSAVTSGRMPQPVLSGILSGENRLLLLTYGDKWRKLRAVVHKSLTPKASSTYKPGQEFEAKQLIYDIATDNATQENFYMHVRRYTTSVVLLSTYGLRVPRWDCEDIREIYGVLSDFSQAAQPGAYLADLIPPLGNLPQFLQWWRPSATRAYKRQRDTWMGYWNRLQVAIKENRAPECLVRQLVESNLDKQGISEVEAGFAAGSMIEAGSETTSSALNSAILHLSAHPEVQELAHEELSRVVGDDRSPTFDDEADLPYIRAIEHGRVHEPVRAAL</sequence>
<dbReference type="EMBL" id="JANRMS010000667">
    <property type="protein sequence ID" value="KAJ3536071.1"/>
    <property type="molecule type" value="Genomic_DNA"/>
</dbReference>
<organism evidence="1 2">
    <name type="scientific">Fusarium decemcellulare</name>
    <dbReference type="NCBI Taxonomy" id="57161"/>
    <lineage>
        <taxon>Eukaryota</taxon>
        <taxon>Fungi</taxon>
        <taxon>Dikarya</taxon>
        <taxon>Ascomycota</taxon>
        <taxon>Pezizomycotina</taxon>
        <taxon>Sordariomycetes</taxon>
        <taxon>Hypocreomycetidae</taxon>
        <taxon>Hypocreales</taxon>
        <taxon>Nectriaceae</taxon>
        <taxon>Fusarium</taxon>
        <taxon>Fusarium decemcellulare species complex</taxon>
    </lineage>
</organism>
<gene>
    <name evidence="1" type="ORF">NM208_g6873</name>
</gene>
<reference evidence="1" key="1">
    <citation type="submission" date="2022-08" db="EMBL/GenBank/DDBJ databases">
        <title>Genome Sequence of Fusarium decemcellulare.</title>
        <authorList>
            <person name="Buettner E."/>
        </authorList>
    </citation>
    <scope>NUCLEOTIDE SEQUENCE</scope>
    <source>
        <strain evidence="1">Babe19</strain>
    </source>
</reference>
<evidence type="ECO:0000313" key="2">
    <source>
        <dbReference type="Proteomes" id="UP001148629"/>
    </source>
</evidence>
<evidence type="ECO:0000313" key="1">
    <source>
        <dbReference type="EMBL" id="KAJ3536071.1"/>
    </source>
</evidence>
<dbReference type="Proteomes" id="UP001148629">
    <property type="component" value="Unassembled WGS sequence"/>
</dbReference>
<keyword evidence="2" id="KW-1185">Reference proteome</keyword>
<accession>A0ACC1SBC1</accession>